<proteinExistence type="predicted"/>
<keyword evidence="3 6" id="KW-0812">Transmembrane</keyword>
<protein>
    <submittedName>
        <fullName evidence="8">Tpo1p</fullName>
    </submittedName>
</protein>
<comment type="subcellular location">
    <subcellularLocation>
        <location evidence="1">Membrane</location>
        <topology evidence="1">Multi-pass membrane protein</topology>
    </subcellularLocation>
</comment>
<dbReference type="OrthoDB" id="9986881at2759"/>
<dbReference type="PANTHER" id="PTHR23502">
    <property type="entry name" value="MAJOR FACILITATOR SUPERFAMILY"/>
    <property type="match status" value="1"/>
</dbReference>
<dbReference type="EMBL" id="CP014501">
    <property type="protein sequence ID" value="ANB12532.1"/>
    <property type="molecule type" value="Genomic_DNA"/>
</dbReference>
<dbReference type="AlphaFoldDB" id="A0A167D679"/>
<feature type="domain" description="Major facilitator superfamily (MFS) profile" evidence="7">
    <location>
        <begin position="101"/>
        <end position="531"/>
    </location>
</feature>
<evidence type="ECO:0000256" key="6">
    <source>
        <dbReference type="SAM" id="Phobius"/>
    </source>
</evidence>
<feature type="transmembrane region" description="Helical" evidence="6">
    <location>
        <begin position="333"/>
        <end position="352"/>
    </location>
</feature>
<keyword evidence="9" id="KW-1185">Reference proteome</keyword>
<dbReference type="InterPro" id="IPR036259">
    <property type="entry name" value="MFS_trans_sf"/>
</dbReference>
<dbReference type="RefSeq" id="XP_018735009.1">
    <property type="nucleotide sequence ID" value="XM_018882751.1"/>
</dbReference>
<dbReference type="GeneID" id="30037858"/>
<feature type="transmembrane region" description="Helical" evidence="6">
    <location>
        <begin position="99"/>
        <end position="120"/>
    </location>
</feature>
<feature type="transmembrane region" description="Helical" evidence="6">
    <location>
        <begin position="438"/>
        <end position="459"/>
    </location>
</feature>
<feature type="transmembrane region" description="Helical" evidence="6">
    <location>
        <begin position="372"/>
        <end position="391"/>
    </location>
</feature>
<dbReference type="Pfam" id="PF07690">
    <property type="entry name" value="MFS_1"/>
    <property type="match status" value="1"/>
</dbReference>
<dbReference type="GO" id="GO:0005886">
    <property type="term" value="C:plasma membrane"/>
    <property type="evidence" value="ECO:0007669"/>
    <property type="project" value="TreeGrafter"/>
</dbReference>
<evidence type="ECO:0000313" key="9">
    <source>
        <dbReference type="Proteomes" id="UP000189580"/>
    </source>
</evidence>
<evidence type="ECO:0000256" key="5">
    <source>
        <dbReference type="ARBA" id="ARBA00023136"/>
    </source>
</evidence>
<feature type="transmembrane region" description="Helical" evidence="6">
    <location>
        <begin position="132"/>
        <end position="155"/>
    </location>
</feature>
<evidence type="ECO:0000256" key="2">
    <source>
        <dbReference type="ARBA" id="ARBA00022448"/>
    </source>
</evidence>
<dbReference type="PROSITE" id="PS50850">
    <property type="entry name" value="MFS"/>
    <property type="match status" value="1"/>
</dbReference>
<dbReference type="KEGG" id="slb:AWJ20_788"/>
<feature type="transmembrane region" description="Helical" evidence="6">
    <location>
        <begin position="471"/>
        <end position="495"/>
    </location>
</feature>
<feature type="transmembrane region" description="Helical" evidence="6">
    <location>
        <begin position="260"/>
        <end position="277"/>
    </location>
</feature>
<feature type="transmembrane region" description="Helical" evidence="6">
    <location>
        <begin position="227"/>
        <end position="248"/>
    </location>
</feature>
<evidence type="ECO:0000313" key="8">
    <source>
        <dbReference type="EMBL" id="ANB12532.1"/>
    </source>
</evidence>
<dbReference type="Proteomes" id="UP000189580">
    <property type="component" value="Chromosome a"/>
</dbReference>
<evidence type="ECO:0000256" key="4">
    <source>
        <dbReference type="ARBA" id="ARBA00022989"/>
    </source>
</evidence>
<dbReference type="PANTHER" id="PTHR23502:SF31">
    <property type="entry name" value="POLYAMINE TRANSPORTER 1"/>
    <property type="match status" value="1"/>
</dbReference>
<dbReference type="Gene3D" id="1.20.1250.20">
    <property type="entry name" value="MFS general substrate transporter like domains"/>
    <property type="match status" value="1"/>
</dbReference>
<dbReference type="CDD" id="cd17323">
    <property type="entry name" value="MFS_Tpo1_MDR_like"/>
    <property type="match status" value="1"/>
</dbReference>
<keyword evidence="4 6" id="KW-1133">Transmembrane helix</keyword>
<reference evidence="8 9" key="1">
    <citation type="submission" date="2016-02" db="EMBL/GenBank/DDBJ databases">
        <title>Complete genome sequence and transcriptome regulation of the pentose utilising yeast Sugiyamaella lignohabitans.</title>
        <authorList>
            <person name="Bellasio M."/>
            <person name="Peymann A."/>
            <person name="Valli M."/>
            <person name="Sipitzky M."/>
            <person name="Graf A."/>
            <person name="Sauer M."/>
            <person name="Marx H."/>
            <person name="Mattanovich D."/>
        </authorList>
    </citation>
    <scope>NUCLEOTIDE SEQUENCE [LARGE SCALE GENOMIC DNA]</scope>
    <source>
        <strain evidence="8 9">CBS 10342</strain>
    </source>
</reference>
<dbReference type="InterPro" id="IPR011701">
    <property type="entry name" value="MFS"/>
</dbReference>
<sequence length="541" mass="59126">MIVVEDDSISEEVVSMNLAPVKRLDEKDDSCELDDNGLAESTGIAHRVFSATHRGQSFSMGGGKPLPPLPALSKEAYRVDYEGPDDPYHPYNWPSRRKLVTYICLVYTSLCVTMGSAVYSPASEVIAKKYNVGSVVTILGTSVYILGFASGPVVWGPISENKFGRKSPSIVSIFLFTIFSFGAAVSKDLQTLIICRFFAGLTGSAPWAVVVASFSDLYDNSHRGKPIIVFMFVTFMGPLVGPIVGAFLTNSNLGWRWTQYISGIMGAVALIVDILFVEETYHPLLLAYKAKALRKATGNWAIYAAHEEKEINLNDIVTKTVARPIVMLFTEPILLLISVYTAFIYGILYLFLEAYPIVFAGYGLTGGVEQLPYFALVIGLGIASLSIAYILDPQYRKKLLANGGKPVPEARLPAMIYGGIAFPIGIFWFTWTGNYPQHIHWIVPTLSGMFTGYSLLAIFQPAISYLVEAYPTYAASALAAATFVRSSFGATFPLFAGAMFHNLGINWAGTVIGCLGLIMVPVPILFLRYGQQIRARSKFGV</sequence>
<organism evidence="8 9">
    <name type="scientific">Sugiyamaella lignohabitans</name>
    <dbReference type="NCBI Taxonomy" id="796027"/>
    <lineage>
        <taxon>Eukaryota</taxon>
        <taxon>Fungi</taxon>
        <taxon>Dikarya</taxon>
        <taxon>Ascomycota</taxon>
        <taxon>Saccharomycotina</taxon>
        <taxon>Dipodascomycetes</taxon>
        <taxon>Dipodascales</taxon>
        <taxon>Trichomonascaceae</taxon>
        <taxon>Sugiyamaella</taxon>
    </lineage>
</organism>
<evidence type="ECO:0000259" key="7">
    <source>
        <dbReference type="PROSITE" id="PS50850"/>
    </source>
</evidence>
<gene>
    <name evidence="8" type="primary">TPO1</name>
    <name evidence="8" type="ORF">AWJ20_788</name>
</gene>
<feature type="transmembrane region" description="Helical" evidence="6">
    <location>
        <begin position="191"/>
        <end position="215"/>
    </location>
</feature>
<feature type="transmembrane region" description="Helical" evidence="6">
    <location>
        <begin position="412"/>
        <end position="432"/>
    </location>
</feature>
<keyword evidence="5 6" id="KW-0472">Membrane</keyword>
<dbReference type="GO" id="GO:0022857">
    <property type="term" value="F:transmembrane transporter activity"/>
    <property type="evidence" value="ECO:0007669"/>
    <property type="project" value="InterPro"/>
</dbReference>
<name>A0A167D679_9ASCO</name>
<evidence type="ECO:0000256" key="1">
    <source>
        <dbReference type="ARBA" id="ARBA00004141"/>
    </source>
</evidence>
<dbReference type="FunFam" id="1.20.1250.20:FF:000011">
    <property type="entry name" value="MFS multidrug transporter, putative"/>
    <property type="match status" value="1"/>
</dbReference>
<dbReference type="InterPro" id="IPR020846">
    <property type="entry name" value="MFS_dom"/>
</dbReference>
<feature type="transmembrane region" description="Helical" evidence="6">
    <location>
        <begin position="167"/>
        <end position="185"/>
    </location>
</feature>
<accession>A0A167D679</accession>
<dbReference type="SUPFAM" id="SSF103473">
    <property type="entry name" value="MFS general substrate transporter"/>
    <property type="match status" value="1"/>
</dbReference>
<evidence type="ECO:0000256" key="3">
    <source>
        <dbReference type="ARBA" id="ARBA00022692"/>
    </source>
</evidence>
<feature type="transmembrane region" description="Helical" evidence="6">
    <location>
        <begin position="507"/>
        <end position="527"/>
    </location>
</feature>
<keyword evidence="2" id="KW-0813">Transport</keyword>